<reference evidence="2 3" key="1">
    <citation type="submission" date="2016-10" db="EMBL/GenBank/DDBJ databases">
        <title>Genome sequence of Streptomyces sp. MUSC 1.</title>
        <authorList>
            <person name="Lee L.-H."/>
            <person name="Ser H.-L."/>
            <person name="Law J.W.-F."/>
        </authorList>
    </citation>
    <scope>NUCLEOTIDE SEQUENCE [LARGE SCALE GENOMIC DNA]</scope>
    <source>
        <strain evidence="2 3">MUSC 1</strain>
    </source>
</reference>
<protein>
    <submittedName>
        <fullName evidence="2">Uncharacterized protein</fullName>
    </submittedName>
</protein>
<dbReference type="AlphaFoldDB" id="A0A1S2Q7Z1"/>
<feature type="region of interest" description="Disordered" evidence="1">
    <location>
        <begin position="1"/>
        <end position="21"/>
    </location>
</feature>
<accession>A0A1S2Q7Z1</accession>
<organism evidence="2 3">
    <name type="scientific">Streptomyces monashensis</name>
    <dbReference type="NCBI Taxonomy" id="1678012"/>
    <lineage>
        <taxon>Bacteria</taxon>
        <taxon>Bacillati</taxon>
        <taxon>Actinomycetota</taxon>
        <taxon>Actinomycetes</taxon>
        <taxon>Kitasatosporales</taxon>
        <taxon>Streptomycetaceae</taxon>
        <taxon>Streptomyces</taxon>
    </lineage>
</organism>
<gene>
    <name evidence="2" type="ORF">BIV23_25900</name>
</gene>
<keyword evidence="3" id="KW-1185">Reference proteome</keyword>
<comment type="caution">
    <text evidence="2">The sequence shown here is derived from an EMBL/GenBank/DDBJ whole genome shotgun (WGS) entry which is preliminary data.</text>
</comment>
<dbReference type="Proteomes" id="UP000179642">
    <property type="component" value="Unassembled WGS sequence"/>
</dbReference>
<proteinExistence type="predicted"/>
<name>A0A1S2Q7Z1_9ACTN</name>
<evidence type="ECO:0000256" key="1">
    <source>
        <dbReference type="SAM" id="MobiDB-lite"/>
    </source>
</evidence>
<dbReference type="EMBL" id="MLYO01000043">
    <property type="protein sequence ID" value="OIK01656.1"/>
    <property type="molecule type" value="Genomic_DNA"/>
</dbReference>
<sequence length="63" mass="6971">MTAGKPDEPGPSDQSSQASRLRLGVELEQIAEQLRTLGRAQERLHDLYEAVLARDVDLSVCYS</sequence>
<evidence type="ECO:0000313" key="2">
    <source>
        <dbReference type="EMBL" id="OIK01656.1"/>
    </source>
</evidence>
<evidence type="ECO:0000313" key="3">
    <source>
        <dbReference type="Proteomes" id="UP000179642"/>
    </source>
</evidence>